<keyword evidence="3" id="KW-0813">Transport</keyword>
<feature type="domain" description="ABC transporter" evidence="11">
    <location>
        <begin position="66"/>
        <end position="310"/>
    </location>
</feature>
<dbReference type="SMART" id="SM00382">
    <property type="entry name" value="AAA"/>
    <property type="match status" value="1"/>
</dbReference>
<feature type="transmembrane region" description="Helical" evidence="10">
    <location>
        <begin position="440"/>
        <end position="460"/>
    </location>
</feature>
<dbReference type="Pfam" id="PF19055">
    <property type="entry name" value="ABC2_membrane_7"/>
    <property type="match status" value="1"/>
</dbReference>
<evidence type="ECO:0000256" key="4">
    <source>
        <dbReference type="ARBA" id="ARBA00022692"/>
    </source>
</evidence>
<dbReference type="InterPro" id="IPR013525">
    <property type="entry name" value="ABC2_TM"/>
</dbReference>
<organism evidence="12 13">
    <name type="scientific">Coffea canephora</name>
    <name type="common">Robusta coffee</name>
    <dbReference type="NCBI Taxonomy" id="49390"/>
    <lineage>
        <taxon>Eukaryota</taxon>
        <taxon>Viridiplantae</taxon>
        <taxon>Streptophyta</taxon>
        <taxon>Embryophyta</taxon>
        <taxon>Tracheophyta</taxon>
        <taxon>Spermatophyta</taxon>
        <taxon>Magnoliopsida</taxon>
        <taxon>eudicotyledons</taxon>
        <taxon>Gunneridae</taxon>
        <taxon>Pentapetalae</taxon>
        <taxon>asterids</taxon>
        <taxon>lamiids</taxon>
        <taxon>Gentianales</taxon>
        <taxon>Rubiaceae</taxon>
        <taxon>Ixoroideae</taxon>
        <taxon>Gardenieae complex</taxon>
        <taxon>Bertiereae - Coffeeae clade</taxon>
        <taxon>Coffeeae</taxon>
        <taxon>Coffea</taxon>
    </lineage>
</organism>
<keyword evidence="7 10" id="KW-1133">Transmembrane helix</keyword>
<dbReference type="AlphaFoldDB" id="A0A068TP59"/>
<feature type="transmembrane region" description="Helical" evidence="10">
    <location>
        <begin position="480"/>
        <end position="507"/>
    </location>
</feature>
<evidence type="ECO:0000313" key="13">
    <source>
        <dbReference type="Proteomes" id="UP000295252"/>
    </source>
</evidence>
<dbReference type="GO" id="GO:0016887">
    <property type="term" value="F:ATP hydrolysis activity"/>
    <property type="evidence" value="ECO:0007669"/>
    <property type="project" value="InterPro"/>
</dbReference>
<dbReference type="EMBL" id="HG739085">
    <property type="protein sequence ID" value="CDO97684.1"/>
    <property type="molecule type" value="Genomic_DNA"/>
</dbReference>
<dbReference type="InterPro" id="IPR003593">
    <property type="entry name" value="AAA+_ATPase"/>
</dbReference>
<comment type="similarity">
    <text evidence="2">Belongs to the ABC transporter superfamily. ABCG family. Eye pigment precursor importer (TC 3.A.1.204) subfamily.</text>
</comment>
<dbReference type="GO" id="GO:0005524">
    <property type="term" value="F:ATP binding"/>
    <property type="evidence" value="ECO:0007669"/>
    <property type="project" value="UniProtKB-KW"/>
</dbReference>
<evidence type="ECO:0000256" key="2">
    <source>
        <dbReference type="ARBA" id="ARBA00005814"/>
    </source>
</evidence>
<keyword evidence="13" id="KW-1185">Reference proteome</keyword>
<keyword evidence="8 10" id="KW-0472">Membrane</keyword>
<keyword evidence="6" id="KW-0067">ATP-binding</keyword>
<evidence type="ECO:0000256" key="10">
    <source>
        <dbReference type="SAM" id="Phobius"/>
    </source>
</evidence>
<evidence type="ECO:0000259" key="11">
    <source>
        <dbReference type="PROSITE" id="PS50893"/>
    </source>
</evidence>
<dbReference type="PROSITE" id="PS00211">
    <property type="entry name" value="ABC_TRANSPORTER_1"/>
    <property type="match status" value="1"/>
</dbReference>
<dbReference type="InterPro" id="IPR003439">
    <property type="entry name" value="ABC_transporter-like_ATP-bd"/>
</dbReference>
<protein>
    <recommendedName>
        <fullName evidence="11">ABC transporter domain-containing protein</fullName>
    </recommendedName>
</protein>
<dbReference type="Pfam" id="PF01061">
    <property type="entry name" value="ABC2_membrane"/>
    <property type="match status" value="1"/>
</dbReference>
<evidence type="ECO:0000256" key="6">
    <source>
        <dbReference type="ARBA" id="ARBA00022840"/>
    </source>
</evidence>
<dbReference type="InterPro" id="IPR043926">
    <property type="entry name" value="ABCG_dom"/>
</dbReference>
<evidence type="ECO:0000313" key="12">
    <source>
        <dbReference type="EMBL" id="CDO97684.1"/>
    </source>
</evidence>
<evidence type="ECO:0000256" key="3">
    <source>
        <dbReference type="ARBA" id="ARBA00022448"/>
    </source>
</evidence>
<evidence type="ECO:0000256" key="1">
    <source>
        <dbReference type="ARBA" id="ARBA00004141"/>
    </source>
</evidence>
<dbReference type="InParanoid" id="A0A068TP59"/>
<evidence type="ECO:0000256" key="9">
    <source>
        <dbReference type="SAM" id="MobiDB-lite"/>
    </source>
</evidence>
<dbReference type="Proteomes" id="UP000295252">
    <property type="component" value="Chromosome IV"/>
</dbReference>
<gene>
    <name evidence="12" type="ORF">GSCOC_T00015092001</name>
</gene>
<sequence>MASPNLTPPPRLSHDDYDDELMNSPHTNVSEIKIPLDQVDGDQEDGEENTGTDYGECNSNSKGVFLTWDDLWVSVPNGKKGCKAILQGLTGYARPGELLAIMGPSGCGKSTLLDALAGRLDTKSKQMGEILVNGRMQQLAYGTSAYVTQDNILTWTLTTREAVYYSAQLQLPNTMSKAEKIDRADRTIREMGLQSCIDTRIGGWGSKGLSGGQQKRVSICIEILTRPKLLFLDEPTSGLDSAASYYVMNRIAELAKEYGMTVVASMHQPSTEVCKLLDNLCLLSLGRTIYFGPSIAVNQFFARNGFLSPGLQNPVDHYLRMINTDFDEDIESAADGKTTTKEVIDKLVESYTSSDTYDLILREVAQINGQQIGVVEEKRRRGSFFIQCLVLTERSFVNMHRDLGYYWLRLAIYITLAFGLGTVFYNVGNSYTSINARASMLMFVASLLTLMSIGGFPSFVEEIKVFQRERLNGHYGVAAFVVSNTASSVLFLCLIAVIPGVIVYYLVGLQRGTERFLYFIMVLFASIMLVEGLMMIVASLVPNFLMGLIIGAGTQGVMMLSGGFFRLPHDLPSIFWKYPIYYTSFHRYAYQGLYKNEFEGLKFPSNELMKGGSSSIDGETILRHTWQVEMGYSKWIDLAVLFLMVILYRLLFFGIIKVGERIKPLVKRFYVGLFL</sequence>
<evidence type="ECO:0000256" key="5">
    <source>
        <dbReference type="ARBA" id="ARBA00022741"/>
    </source>
</evidence>
<name>A0A068TP59_COFCA</name>
<feature type="transmembrane region" description="Helical" evidence="10">
    <location>
        <begin position="516"/>
        <end position="538"/>
    </location>
</feature>
<feature type="compositionally biased region" description="Acidic residues" evidence="9">
    <location>
        <begin position="39"/>
        <end position="50"/>
    </location>
</feature>
<feature type="region of interest" description="Disordered" evidence="9">
    <location>
        <begin position="1"/>
        <end position="56"/>
    </location>
</feature>
<feature type="compositionally biased region" description="Pro residues" evidence="9">
    <location>
        <begin position="1"/>
        <end position="11"/>
    </location>
</feature>
<dbReference type="PhylomeDB" id="A0A068TP59"/>
<dbReference type="PANTHER" id="PTHR48042">
    <property type="entry name" value="ABC TRANSPORTER G FAMILY MEMBER 11"/>
    <property type="match status" value="1"/>
</dbReference>
<dbReference type="GO" id="GO:0016020">
    <property type="term" value="C:membrane"/>
    <property type="evidence" value="ECO:0007669"/>
    <property type="project" value="UniProtKB-SubCell"/>
</dbReference>
<keyword evidence="5" id="KW-0547">Nucleotide-binding</keyword>
<dbReference type="OrthoDB" id="66620at2759"/>
<reference evidence="13" key="1">
    <citation type="journal article" date="2014" name="Science">
        <title>The coffee genome provides insight into the convergent evolution of caffeine biosynthesis.</title>
        <authorList>
            <person name="Denoeud F."/>
            <person name="Carretero-Paulet L."/>
            <person name="Dereeper A."/>
            <person name="Droc G."/>
            <person name="Guyot R."/>
            <person name="Pietrella M."/>
            <person name="Zheng C."/>
            <person name="Alberti A."/>
            <person name="Anthony F."/>
            <person name="Aprea G."/>
            <person name="Aury J.M."/>
            <person name="Bento P."/>
            <person name="Bernard M."/>
            <person name="Bocs S."/>
            <person name="Campa C."/>
            <person name="Cenci A."/>
            <person name="Combes M.C."/>
            <person name="Crouzillat D."/>
            <person name="Da Silva C."/>
            <person name="Daddiego L."/>
            <person name="De Bellis F."/>
            <person name="Dussert S."/>
            <person name="Garsmeur O."/>
            <person name="Gayraud T."/>
            <person name="Guignon V."/>
            <person name="Jahn K."/>
            <person name="Jamilloux V."/>
            <person name="Joet T."/>
            <person name="Labadie K."/>
            <person name="Lan T."/>
            <person name="Leclercq J."/>
            <person name="Lepelley M."/>
            <person name="Leroy T."/>
            <person name="Li L.T."/>
            <person name="Librado P."/>
            <person name="Lopez L."/>
            <person name="Munoz A."/>
            <person name="Noel B."/>
            <person name="Pallavicini A."/>
            <person name="Perrotta G."/>
            <person name="Poncet V."/>
            <person name="Pot D."/>
            <person name="Priyono X."/>
            <person name="Rigoreau M."/>
            <person name="Rouard M."/>
            <person name="Rozas J."/>
            <person name="Tranchant-Dubreuil C."/>
            <person name="VanBuren R."/>
            <person name="Zhang Q."/>
            <person name="Andrade A.C."/>
            <person name="Argout X."/>
            <person name="Bertrand B."/>
            <person name="de Kochko A."/>
            <person name="Graziosi G."/>
            <person name="Henry R.J."/>
            <person name="Jayarama X."/>
            <person name="Ming R."/>
            <person name="Nagai C."/>
            <person name="Rounsley S."/>
            <person name="Sankoff D."/>
            <person name="Giuliano G."/>
            <person name="Albert V.A."/>
            <person name="Wincker P."/>
            <person name="Lashermes P."/>
        </authorList>
    </citation>
    <scope>NUCLEOTIDE SEQUENCE [LARGE SCALE GENOMIC DNA]</scope>
    <source>
        <strain evidence="13">cv. DH200-94</strain>
    </source>
</reference>
<dbReference type="OMA" id="HVFWRYP"/>
<proteinExistence type="inferred from homology"/>
<dbReference type="GO" id="GO:0140359">
    <property type="term" value="F:ABC-type transporter activity"/>
    <property type="evidence" value="ECO:0007669"/>
    <property type="project" value="InterPro"/>
</dbReference>
<keyword evidence="4 10" id="KW-0812">Transmembrane</keyword>
<feature type="transmembrane region" description="Helical" evidence="10">
    <location>
        <begin position="406"/>
        <end position="428"/>
    </location>
</feature>
<dbReference type="InterPro" id="IPR017871">
    <property type="entry name" value="ABC_transporter-like_CS"/>
</dbReference>
<comment type="subcellular location">
    <subcellularLocation>
        <location evidence="1">Membrane</location>
        <topology evidence="1">Multi-pass membrane protein</topology>
    </subcellularLocation>
</comment>
<evidence type="ECO:0000256" key="8">
    <source>
        <dbReference type="ARBA" id="ARBA00023136"/>
    </source>
</evidence>
<dbReference type="SUPFAM" id="SSF52540">
    <property type="entry name" value="P-loop containing nucleoside triphosphate hydrolases"/>
    <property type="match status" value="1"/>
</dbReference>
<dbReference type="Gramene" id="CDO97684">
    <property type="protein sequence ID" value="CDO97684"/>
    <property type="gene ID" value="GSCOC_T00015092001"/>
</dbReference>
<dbReference type="PANTHER" id="PTHR48042:SF4">
    <property type="entry name" value="ABC TRANSPORTER DOMAIN-CONTAINING PROTEIN"/>
    <property type="match status" value="1"/>
</dbReference>
<dbReference type="InterPro" id="IPR027417">
    <property type="entry name" value="P-loop_NTPase"/>
</dbReference>
<dbReference type="InterPro" id="IPR052215">
    <property type="entry name" value="Plant_ABCG"/>
</dbReference>
<dbReference type="Gene3D" id="3.40.50.300">
    <property type="entry name" value="P-loop containing nucleotide triphosphate hydrolases"/>
    <property type="match status" value="1"/>
</dbReference>
<feature type="transmembrane region" description="Helical" evidence="10">
    <location>
        <begin position="635"/>
        <end position="656"/>
    </location>
</feature>
<dbReference type="STRING" id="49390.A0A068TP59"/>
<dbReference type="Pfam" id="PF00005">
    <property type="entry name" value="ABC_tran"/>
    <property type="match status" value="1"/>
</dbReference>
<accession>A0A068TP59</accession>
<feature type="transmembrane region" description="Helical" evidence="10">
    <location>
        <begin position="544"/>
        <end position="567"/>
    </location>
</feature>
<evidence type="ECO:0000256" key="7">
    <source>
        <dbReference type="ARBA" id="ARBA00022989"/>
    </source>
</evidence>
<dbReference type="FunFam" id="3.40.50.300:FF:001533">
    <property type="entry name" value="ABC transporter G family member 11"/>
    <property type="match status" value="1"/>
</dbReference>
<dbReference type="PROSITE" id="PS50893">
    <property type="entry name" value="ABC_TRANSPORTER_2"/>
    <property type="match status" value="1"/>
</dbReference>